<dbReference type="AlphaFoldDB" id="A0A1I5A4I0"/>
<dbReference type="GO" id="GO:0016747">
    <property type="term" value="F:acyltransferase activity, transferring groups other than amino-acyl groups"/>
    <property type="evidence" value="ECO:0007669"/>
    <property type="project" value="InterPro"/>
</dbReference>
<keyword evidence="2" id="KW-0012">Acyltransferase</keyword>
<evidence type="ECO:0000313" key="5">
    <source>
        <dbReference type="Proteomes" id="UP000198769"/>
    </source>
</evidence>
<dbReference type="PANTHER" id="PTHR43072">
    <property type="entry name" value="N-ACETYLTRANSFERASE"/>
    <property type="match status" value="1"/>
</dbReference>
<dbReference type="OrthoDB" id="1450704at2"/>
<evidence type="ECO:0000256" key="2">
    <source>
        <dbReference type="ARBA" id="ARBA00023315"/>
    </source>
</evidence>
<evidence type="ECO:0000256" key="1">
    <source>
        <dbReference type="ARBA" id="ARBA00022679"/>
    </source>
</evidence>
<gene>
    <name evidence="4" type="ORF">SAMN05421594_3310</name>
</gene>
<protein>
    <submittedName>
        <fullName evidence="4">Ribosomal protein S18 acetylase RimI</fullName>
    </submittedName>
</protein>
<dbReference type="InterPro" id="IPR016181">
    <property type="entry name" value="Acyl_CoA_acyltransferase"/>
</dbReference>
<sequence length="151" mass="17379">MITREATEQDLKVLLEFEQGIVLAERPFNSTLRDGEIHYYDLLQLIKSEDSLVLVTEENNEIIASGYARVKEPGNDYSNFDRYAYLGFMYVKPEHRGKGVNKLILDELINWSKSKGLSEIRLDVYSQNESAVKAYEKAGFDSLLVTMRMKT</sequence>
<reference evidence="5" key="1">
    <citation type="submission" date="2016-10" db="EMBL/GenBank/DDBJ databases">
        <authorList>
            <person name="Varghese N."/>
            <person name="Submissions S."/>
        </authorList>
    </citation>
    <scope>NUCLEOTIDE SEQUENCE [LARGE SCALE GENOMIC DNA]</scope>
    <source>
        <strain evidence="5">DSM 25575</strain>
    </source>
</reference>
<proteinExistence type="predicted"/>
<accession>A0A1I5A4I0</accession>
<evidence type="ECO:0000313" key="4">
    <source>
        <dbReference type="EMBL" id="SFN57297.1"/>
    </source>
</evidence>
<dbReference type="Gene3D" id="3.40.630.30">
    <property type="match status" value="1"/>
</dbReference>
<feature type="domain" description="N-acetyltransferase" evidence="3">
    <location>
        <begin position="1"/>
        <end position="151"/>
    </location>
</feature>
<dbReference type="RefSeq" id="WP_090025537.1">
    <property type="nucleotide sequence ID" value="NZ_FOVD01000005.1"/>
</dbReference>
<keyword evidence="4" id="KW-0689">Ribosomal protein</keyword>
<name>A0A1I5A4I0_CHROL</name>
<dbReference type="Pfam" id="PF00583">
    <property type="entry name" value="Acetyltransf_1"/>
    <property type="match status" value="1"/>
</dbReference>
<dbReference type="GO" id="GO:0005840">
    <property type="term" value="C:ribosome"/>
    <property type="evidence" value="ECO:0007669"/>
    <property type="project" value="UniProtKB-KW"/>
</dbReference>
<dbReference type="PANTHER" id="PTHR43072:SF23">
    <property type="entry name" value="UPF0039 PROTEIN C11D3.02C"/>
    <property type="match status" value="1"/>
</dbReference>
<dbReference type="Proteomes" id="UP000198769">
    <property type="component" value="Unassembled WGS sequence"/>
</dbReference>
<dbReference type="EMBL" id="FOVD01000005">
    <property type="protein sequence ID" value="SFN57297.1"/>
    <property type="molecule type" value="Genomic_DNA"/>
</dbReference>
<evidence type="ECO:0000259" key="3">
    <source>
        <dbReference type="PROSITE" id="PS51186"/>
    </source>
</evidence>
<dbReference type="PROSITE" id="PS51186">
    <property type="entry name" value="GNAT"/>
    <property type="match status" value="1"/>
</dbReference>
<dbReference type="CDD" id="cd04301">
    <property type="entry name" value="NAT_SF"/>
    <property type="match status" value="1"/>
</dbReference>
<organism evidence="4 5">
    <name type="scientific">Chryseobacterium oleae</name>
    <dbReference type="NCBI Taxonomy" id="491207"/>
    <lineage>
        <taxon>Bacteria</taxon>
        <taxon>Pseudomonadati</taxon>
        <taxon>Bacteroidota</taxon>
        <taxon>Flavobacteriia</taxon>
        <taxon>Flavobacteriales</taxon>
        <taxon>Weeksellaceae</taxon>
        <taxon>Chryseobacterium group</taxon>
        <taxon>Chryseobacterium</taxon>
    </lineage>
</organism>
<dbReference type="InterPro" id="IPR000182">
    <property type="entry name" value="GNAT_dom"/>
</dbReference>
<dbReference type="SUPFAM" id="SSF55729">
    <property type="entry name" value="Acyl-CoA N-acyltransferases (Nat)"/>
    <property type="match status" value="1"/>
</dbReference>
<keyword evidence="5" id="KW-1185">Reference proteome</keyword>
<keyword evidence="1" id="KW-0808">Transferase</keyword>
<keyword evidence="4" id="KW-0687">Ribonucleoprotein</keyword>